<keyword evidence="2" id="KW-0472">Membrane</keyword>
<feature type="transmembrane region" description="Helical" evidence="2">
    <location>
        <begin position="150"/>
        <end position="167"/>
    </location>
</feature>
<dbReference type="Proteomes" id="UP000557204">
    <property type="component" value="Unassembled WGS sequence"/>
</dbReference>
<evidence type="ECO:0000259" key="3">
    <source>
        <dbReference type="Pfam" id="PF14219"/>
    </source>
</evidence>
<dbReference type="AlphaFoldDB" id="A0A849KAI4"/>
<organism evidence="4 5">
    <name type="scientific">Isoptericola sediminis</name>
    <dbReference type="NCBI Taxonomy" id="2733572"/>
    <lineage>
        <taxon>Bacteria</taxon>
        <taxon>Bacillati</taxon>
        <taxon>Actinomycetota</taxon>
        <taxon>Actinomycetes</taxon>
        <taxon>Micrococcales</taxon>
        <taxon>Promicromonosporaceae</taxon>
        <taxon>Isoptericola</taxon>
    </lineage>
</organism>
<name>A0A849KAI4_9MICO</name>
<dbReference type="InterPro" id="IPR025565">
    <property type="entry name" value="DUF4328"/>
</dbReference>
<dbReference type="Pfam" id="PF14219">
    <property type="entry name" value="DUF4328"/>
    <property type="match status" value="1"/>
</dbReference>
<gene>
    <name evidence="4" type="ORF">HLI28_11930</name>
</gene>
<feature type="transmembrane region" description="Helical" evidence="2">
    <location>
        <begin position="104"/>
        <end position="129"/>
    </location>
</feature>
<protein>
    <submittedName>
        <fullName evidence="4">DUF4328 domain-containing protein</fullName>
    </submittedName>
</protein>
<comment type="caution">
    <text evidence="4">The sequence shown here is derived from an EMBL/GenBank/DDBJ whole genome shotgun (WGS) entry which is preliminary data.</text>
</comment>
<feature type="compositionally biased region" description="Pro residues" evidence="1">
    <location>
        <begin position="1"/>
        <end position="18"/>
    </location>
</feature>
<feature type="transmembrane region" description="Helical" evidence="2">
    <location>
        <begin position="187"/>
        <end position="213"/>
    </location>
</feature>
<evidence type="ECO:0000256" key="2">
    <source>
        <dbReference type="SAM" id="Phobius"/>
    </source>
</evidence>
<evidence type="ECO:0000313" key="5">
    <source>
        <dbReference type="Proteomes" id="UP000557204"/>
    </source>
</evidence>
<dbReference type="EMBL" id="JABFAJ010000021">
    <property type="protein sequence ID" value="NNU28247.1"/>
    <property type="molecule type" value="Genomic_DNA"/>
</dbReference>
<keyword evidence="5" id="KW-1185">Reference proteome</keyword>
<evidence type="ECO:0000256" key="1">
    <source>
        <dbReference type="SAM" id="MobiDB-lite"/>
    </source>
</evidence>
<accession>A0A849KAI4</accession>
<sequence>MNQPDPFVPPAGALPPAPATSGPAPARPQEPAYGAYAPAVAAAGPVRTGPWHPVPAVPAGLAGWTIGLAVAWTAFQGLAFWASFAAADAYGRAVDAGASVMDVFTWYDVVSLPFLMVQVATFVVACLWLQESRAVAVAVLPRERHVRRPLWIWFGWVVPVVSLWFPYEVVRDVRSGTTGLRGAPGLGLWWASWLIAMWASNQTGLAGVGLGVLSDHPSMFPFVEGVATVATAVACVQWIRIVREITAAQRARLEAPAAA</sequence>
<keyword evidence="2" id="KW-0812">Transmembrane</keyword>
<proteinExistence type="predicted"/>
<reference evidence="4 5" key="1">
    <citation type="submission" date="2020-05" db="EMBL/GenBank/DDBJ databases">
        <title>Genome sequence of Isoptericola sp. JC619 isolated from Chilika lagoon, India.</title>
        <authorList>
            <person name="Kumar D."/>
            <person name="Appam K."/>
            <person name="Gandham S."/>
            <person name="Uppada J."/>
            <person name="Sasikala C."/>
            <person name="Venkata Ramana C."/>
        </authorList>
    </citation>
    <scope>NUCLEOTIDE SEQUENCE [LARGE SCALE GENOMIC DNA]</scope>
    <source>
        <strain evidence="4 5">JC619</strain>
    </source>
</reference>
<feature type="domain" description="DUF4328" evidence="3">
    <location>
        <begin position="108"/>
        <end position="244"/>
    </location>
</feature>
<evidence type="ECO:0000313" key="4">
    <source>
        <dbReference type="EMBL" id="NNU28247.1"/>
    </source>
</evidence>
<feature type="region of interest" description="Disordered" evidence="1">
    <location>
        <begin position="1"/>
        <end position="28"/>
    </location>
</feature>
<keyword evidence="2" id="KW-1133">Transmembrane helix</keyword>
<feature type="transmembrane region" description="Helical" evidence="2">
    <location>
        <begin position="61"/>
        <end position="84"/>
    </location>
</feature>